<comment type="caution">
    <text evidence="1">The sequence shown here is derived from an EMBL/GenBank/DDBJ whole genome shotgun (WGS) entry which is preliminary data.</text>
</comment>
<keyword evidence="2" id="KW-1185">Reference proteome</keyword>
<gene>
    <name evidence="1" type="ORF">DCAF_LOCUS11710</name>
</gene>
<protein>
    <submittedName>
        <fullName evidence="1">Uncharacterized protein</fullName>
    </submittedName>
</protein>
<dbReference type="AlphaFoldDB" id="A0AAV1RN73"/>
<reference evidence="1 2" key="1">
    <citation type="submission" date="2024-01" db="EMBL/GenBank/DDBJ databases">
        <authorList>
            <person name="Waweru B."/>
        </authorList>
    </citation>
    <scope>NUCLEOTIDE SEQUENCE [LARGE SCALE GENOMIC DNA]</scope>
</reference>
<sequence>MPDEDSKRNQKLTVDSLPTKIVEKSACRFVSWNSWNLSLDKIRFIKRAPKDKLMPDEDSERNQKLTVDSIPTKIAEEKSACRFISWNSWNLFLDKMRFIKRAPKDKVTKSINMFDEKNRIRWRSAINGREKKSN</sequence>
<organism evidence="1 2">
    <name type="scientific">Dovyalis caffra</name>
    <dbReference type="NCBI Taxonomy" id="77055"/>
    <lineage>
        <taxon>Eukaryota</taxon>
        <taxon>Viridiplantae</taxon>
        <taxon>Streptophyta</taxon>
        <taxon>Embryophyta</taxon>
        <taxon>Tracheophyta</taxon>
        <taxon>Spermatophyta</taxon>
        <taxon>Magnoliopsida</taxon>
        <taxon>eudicotyledons</taxon>
        <taxon>Gunneridae</taxon>
        <taxon>Pentapetalae</taxon>
        <taxon>rosids</taxon>
        <taxon>fabids</taxon>
        <taxon>Malpighiales</taxon>
        <taxon>Salicaceae</taxon>
        <taxon>Flacourtieae</taxon>
        <taxon>Dovyalis</taxon>
    </lineage>
</organism>
<accession>A0AAV1RN73</accession>
<evidence type="ECO:0000313" key="2">
    <source>
        <dbReference type="Proteomes" id="UP001314170"/>
    </source>
</evidence>
<evidence type="ECO:0000313" key="1">
    <source>
        <dbReference type="EMBL" id="CAK7336699.1"/>
    </source>
</evidence>
<dbReference type="EMBL" id="CAWUPB010001009">
    <property type="protein sequence ID" value="CAK7336699.1"/>
    <property type="molecule type" value="Genomic_DNA"/>
</dbReference>
<dbReference type="Proteomes" id="UP001314170">
    <property type="component" value="Unassembled WGS sequence"/>
</dbReference>
<proteinExistence type="predicted"/>
<name>A0AAV1RN73_9ROSI</name>